<sequence length="42" mass="5057">MKDWVNLITAIIQLATALAIWKTHRRNKKKKGTNKRRGQRRR</sequence>
<protein>
    <submittedName>
        <fullName evidence="2">Uncharacterized protein</fullName>
    </submittedName>
</protein>
<proteinExistence type="predicted"/>
<comment type="caution">
    <text evidence="2">The sequence shown here is derived from an EMBL/GenBank/DDBJ whole genome shotgun (WGS) entry which is preliminary data.</text>
</comment>
<evidence type="ECO:0000256" key="1">
    <source>
        <dbReference type="SAM" id="Phobius"/>
    </source>
</evidence>
<gene>
    <name evidence="2" type="ORF">QDS18_16635</name>
</gene>
<dbReference type="Proteomes" id="UP001229409">
    <property type="component" value="Unassembled WGS sequence"/>
</dbReference>
<reference evidence="2" key="1">
    <citation type="submission" date="2023-04" db="EMBL/GenBank/DDBJ databases">
        <title>Uncovering the Secrets of Slow-Growing Bacteria in Tropical Savanna Soil through Cultivation and Genomic Analysis.</title>
        <authorList>
            <person name="Goncalves O.S."/>
            <person name="Santana M.F."/>
        </authorList>
    </citation>
    <scope>NUCLEOTIDE SEQUENCE</scope>
    <source>
        <strain evidence="2">ANTI</strain>
    </source>
</reference>
<dbReference type="RefSeq" id="WP_279834858.1">
    <property type="nucleotide sequence ID" value="NZ_JARVWT010000006.1"/>
</dbReference>
<organism evidence="2 3">
    <name type="scientific">Paenibacillus polymyxa</name>
    <name type="common">Bacillus polymyxa</name>
    <dbReference type="NCBI Taxonomy" id="1406"/>
    <lineage>
        <taxon>Bacteria</taxon>
        <taxon>Bacillati</taxon>
        <taxon>Bacillota</taxon>
        <taxon>Bacilli</taxon>
        <taxon>Bacillales</taxon>
        <taxon>Paenibacillaceae</taxon>
        <taxon>Paenibacillus</taxon>
    </lineage>
</organism>
<name>A0AAP4A082_PAEPO</name>
<accession>A0AAP4A082</accession>
<evidence type="ECO:0000313" key="2">
    <source>
        <dbReference type="EMBL" id="MDH2332488.1"/>
    </source>
</evidence>
<evidence type="ECO:0000313" key="3">
    <source>
        <dbReference type="Proteomes" id="UP001229409"/>
    </source>
</evidence>
<keyword evidence="1" id="KW-0472">Membrane</keyword>
<keyword evidence="1" id="KW-0812">Transmembrane</keyword>
<keyword evidence="1" id="KW-1133">Transmembrane helix</keyword>
<dbReference type="AlphaFoldDB" id="A0AAP4A082"/>
<feature type="transmembrane region" description="Helical" evidence="1">
    <location>
        <begin position="6"/>
        <end position="21"/>
    </location>
</feature>
<dbReference type="EMBL" id="JARVWT010000006">
    <property type="protein sequence ID" value="MDH2332488.1"/>
    <property type="molecule type" value="Genomic_DNA"/>
</dbReference>